<dbReference type="PANTHER" id="PTHR43433:SF5">
    <property type="entry name" value="AB HYDROLASE-1 DOMAIN-CONTAINING PROTEIN"/>
    <property type="match status" value="1"/>
</dbReference>
<organism evidence="2 3">
    <name type="scientific">Kineococcus mangrovi</name>
    <dbReference type="NCBI Taxonomy" id="1660183"/>
    <lineage>
        <taxon>Bacteria</taxon>
        <taxon>Bacillati</taxon>
        <taxon>Actinomycetota</taxon>
        <taxon>Actinomycetes</taxon>
        <taxon>Kineosporiales</taxon>
        <taxon>Kineosporiaceae</taxon>
        <taxon>Kineococcus</taxon>
    </lineage>
</organism>
<dbReference type="SUPFAM" id="SSF53474">
    <property type="entry name" value="alpha/beta-Hydrolases"/>
    <property type="match status" value="1"/>
</dbReference>
<keyword evidence="2" id="KW-0378">Hydrolase</keyword>
<dbReference type="InterPro" id="IPR000073">
    <property type="entry name" value="AB_hydrolase_1"/>
</dbReference>
<sequence length="188" mass="19371">MGRHRASYGEARMAQDVLEVLDALGLPQVDLAGCSMGWVVSLIFAAQHPDRVHRLVVVGGVGAGVVELGGVDTRALPASGLAEALRAPDPGELGDELLRGFRAFAVSTGNDLLALAAQADVVHASRIDLTCVAVPTLVVAGGQDPLAARPQVLADAVPGARLQLVTGDHATTFTDPRFRRGTAASLQA</sequence>
<evidence type="ECO:0000313" key="2">
    <source>
        <dbReference type="EMBL" id="MEZ0493617.1"/>
    </source>
</evidence>
<dbReference type="InterPro" id="IPR050471">
    <property type="entry name" value="AB_hydrolase"/>
</dbReference>
<dbReference type="PRINTS" id="PR00111">
    <property type="entry name" value="ABHYDROLASE"/>
</dbReference>
<dbReference type="RefSeq" id="WP_370719856.1">
    <property type="nucleotide sequence ID" value="NZ_JBGGTQ010000007.1"/>
</dbReference>
<dbReference type="InterPro" id="IPR029058">
    <property type="entry name" value="AB_hydrolase_fold"/>
</dbReference>
<protein>
    <submittedName>
        <fullName evidence="2">Alpha/beta fold hydrolase</fullName>
    </submittedName>
</protein>
<feature type="domain" description="AB hydrolase-1" evidence="1">
    <location>
        <begin position="6"/>
        <end position="60"/>
    </location>
</feature>
<accession>A0ABV4I8S5</accession>
<dbReference type="Gene3D" id="3.40.50.1820">
    <property type="entry name" value="alpha/beta hydrolase"/>
    <property type="match status" value="1"/>
</dbReference>
<dbReference type="GO" id="GO:0016787">
    <property type="term" value="F:hydrolase activity"/>
    <property type="evidence" value="ECO:0007669"/>
    <property type="project" value="UniProtKB-KW"/>
</dbReference>
<proteinExistence type="predicted"/>
<dbReference type="PANTHER" id="PTHR43433">
    <property type="entry name" value="HYDROLASE, ALPHA/BETA FOLD FAMILY PROTEIN"/>
    <property type="match status" value="1"/>
</dbReference>
<dbReference type="Proteomes" id="UP001566476">
    <property type="component" value="Unassembled WGS sequence"/>
</dbReference>
<name>A0ABV4I8S5_9ACTN</name>
<gene>
    <name evidence="2" type="ORF">AB2L28_15365</name>
</gene>
<dbReference type="EMBL" id="JBGGTQ010000007">
    <property type="protein sequence ID" value="MEZ0493617.1"/>
    <property type="molecule type" value="Genomic_DNA"/>
</dbReference>
<evidence type="ECO:0000313" key="3">
    <source>
        <dbReference type="Proteomes" id="UP001566476"/>
    </source>
</evidence>
<comment type="caution">
    <text evidence="2">The sequence shown here is derived from an EMBL/GenBank/DDBJ whole genome shotgun (WGS) entry which is preliminary data.</text>
</comment>
<dbReference type="Pfam" id="PF00561">
    <property type="entry name" value="Abhydrolase_1"/>
    <property type="match status" value="1"/>
</dbReference>
<reference evidence="2 3" key="1">
    <citation type="submission" date="2024-07" db="EMBL/GenBank/DDBJ databases">
        <authorList>
            <person name="Thanompreechachai J."/>
            <person name="Duangmal K."/>
        </authorList>
    </citation>
    <scope>NUCLEOTIDE SEQUENCE [LARGE SCALE GENOMIC DNA]</scope>
    <source>
        <strain evidence="2 3">TBRC 1896</strain>
    </source>
</reference>
<keyword evidence="3" id="KW-1185">Reference proteome</keyword>
<evidence type="ECO:0000259" key="1">
    <source>
        <dbReference type="Pfam" id="PF00561"/>
    </source>
</evidence>